<evidence type="ECO:0000313" key="8">
    <source>
        <dbReference type="Proteomes" id="UP000327493"/>
    </source>
</evidence>
<feature type="domain" description="R3H" evidence="5">
    <location>
        <begin position="173"/>
        <end position="236"/>
    </location>
</feature>
<dbReference type="InterPro" id="IPR057051">
    <property type="entry name" value="PARP14_RPM_1"/>
</dbReference>
<feature type="compositionally biased region" description="Low complexity" evidence="3">
    <location>
        <begin position="337"/>
        <end position="347"/>
    </location>
</feature>
<dbReference type="PROSITE" id="PS51673">
    <property type="entry name" value="SUZ"/>
    <property type="match status" value="1"/>
</dbReference>
<feature type="compositionally biased region" description="Basic and acidic residues" evidence="3">
    <location>
        <begin position="929"/>
        <end position="940"/>
    </location>
</feature>
<dbReference type="SUPFAM" id="SSF54928">
    <property type="entry name" value="RNA-binding domain, RBD"/>
    <property type="match status" value="1"/>
</dbReference>
<proteinExistence type="predicted"/>
<feature type="domain" description="SUZ" evidence="6">
    <location>
        <begin position="237"/>
        <end position="307"/>
    </location>
</feature>
<dbReference type="CDD" id="cd02642">
    <property type="entry name" value="R3H_encore_like"/>
    <property type="match status" value="1"/>
</dbReference>
<feature type="region of interest" description="Disordered" evidence="3">
    <location>
        <begin position="1481"/>
        <end position="1519"/>
    </location>
</feature>
<dbReference type="InterPro" id="IPR000504">
    <property type="entry name" value="RRM_dom"/>
</dbReference>
<evidence type="ECO:0000256" key="1">
    <source>
        <dbReference type="ARBA" id="ARBA00022553"/>
    </source>
</evidence>
<evidence type="ECO:0000256" key="3">
    <source>
        <dbReference type="SAM" id="MobiDB-lite"/>
    </source>
</evidence>
<reference evidence="7 8" key="1">
    <citation type="submission" date="2019-08" db="EMBL/GenBank/DDBJ databases">
        <title>A chromosome-level genome assembly, high-density linkage maps, and genome scans reveal the genomic architecture of hybrid incompatibilities underlying speciation via character displacement in darters (Percidae: Etheostominae).</title>
        <authorList>
            <person name="Moran R.L."/>
            <person name="Catchen J.M."/>
            <person name="Fuller R.C."/>
        </authorList>
    </citation>
    <scope>NUCLEOTIDE SEQUENCE [LARGE SCALE GENOMIC DNA]</scope>
    <source>
        <strain evidence="7">EspeVRDwgs_2016</strain>
        <tissue evidence="7">Muscle</tissue>
    </source>
</reference>
<feature type="compositionally biased region" description="Low complexity" evidence="3">
    <location>
        <begin position="419"/>
        <end position="434"/>
    </location>
</feature>
<dbReference type="Gene3D" id="3.30.70.330">
    <property type="match status" value="1"/>
</dbReference>
<dbReference type="Pfam" id="PF01424">
    <property type="entry name" value="R3H"/>
    <property type="match status" value="1"/>
</dbReference>
<feature type="compositionally biased region" description="Low complexity" evidence="3">
    <location>
        <begin position="951"/>
        <end position="962"/>
    </location>
</feature>
<dbReference type="FunFam" id="3.30.1370.50:FF:000001">
    <property type="entry name" value="R3H domain-containing protein 2 isoform 1"/>
    <property type="match status" value="1"/>
</dbReference>
<dbReference type="SUPFAM" id="SSF82708">
    <property type="entry name" value="R3H domain"/>
    <property type="match status" value="1"/>
</dbReference>
<evidence type="ECO:0000259" key="6">
    <source>
        <dbReference type="PROSITE" id="PS51673"/>
    </source>
</evidence>
<feature type="compositionally biased region" description="Polar residues" evidence="3">
    <location>
        <begin position="1510"/>
        <end position="1519"/>
    </location>
</feature>
<feature type="non-terminal residue" evidence="7">
    <location>
        <position position="1703"/>
    </location>
</feature>
<dbReference type="Pfam" id="PF23222">
    <property type="entry name" value="RRM_PARP14_1"/>
    <property type="match status" value="1"/>
</dbReference>
<dbReference type="InterPro" id="IPR036867">
    <property type="entry name" value="R3H_dom_sf"/>
</dbReference>
<feature type="region of interest" description="Disordered" evidence="3">
    <location>
        <begin position="335"/>
        <end position="438"/>
    </location>
</feature>
<dbReference type="InterPro" id="IPR035979">
    <property type="entry name" value="RBD_domain_sf"/>
</dbReference>
<dbReference type="PROSITE" id="PS51061">
    <property type="entry name" value="R3H"/>
    <property type="match status" value="1"/>
</dbReference>
<dbReference type="Pfam" id="PF12752">
    <property type="entry name" value="SUZ"/>
    <property type="match status" value="1"/>
</dbReference>
<dbReference type="InterPro" id="IPR051937">
    <property type="entry name" value="R3H_domain_containing"/>
</dbReference>
<protein>
    <recommendedName>
        <fullName evidence="9">RRM domain-containing protein</fullName>
    </recommendedName>
</protein>
<evidence type="ECO:0000259" key="5">
    <source>
        <dbReference type="PROSITE" id="PS51061"/>
    </source>
</evidence>
<evidence type="ECO:0000256" key="2">
    <source>
        <dbReference type="PROSITE-ProRule" id="PRU00176"/>
    </source>
</evidence>
<dbReference type="Gene3D" id="3.30.1370.50">
    <property type="entry name" value="R3H-like domain"/>
    <property type="match status" value="1"/>
</dbReference>
<keyword evidence="2" id="KW-0694">RNA-binding</keyword>
<feature type="region of interest" description="Disordered" evidence="3">
    <location>
        <begin position="34"/>
        <end position="75"/>
    </location>
</feature>
<dbReference type="EMBL" id="VOFY01000024">
    <property type="protein sequence ID" value="KAA8579552.1"/>
    <property type="molecule type" value="Genomic_DNA"/>
</dbReference>
<dbReference type="PANTHER" id="PTHR15672">
    <property type="entry name" value="CAMP-REGULATED PHOSPHOPROTEIN 21 RELATED R3H DOMAIN CONTAINING PROTEIN"/>
    <property type="match status" value="1"/>
</dbReference>
<dbReference type="InterPro" id="IPR012677">
    <property type="entry name" value="Nucleotide-bd_a/b_plait_sf"/>
</dbReference>
<feature type="region of interest" description="Disordered" evidence="3">
    <location>
        <begin position="907"/>
        <end position="1000"/>
    </location>
</feature>
<feature type="region of interest" description="Disordered" evidence="3">
    <location>
        <begin position="114"/>
        <end position="151"/>
    </location>
</feature>
<keyword evidence="1" id="KW-0597">Phosphoprotein</keyword>
<accession>A0A5J5CCQ4</accession>
<dbReference type="InterPro" id="IPR024771">
    <property type="entry name" value="SUZ"/>
</dbReference>
<organism evidence="7 8">
    <name type="scientific">Etheostoma spectabile</name>
    <name type="common">orangethroat darter</name>
    <dbReference type="NCBI Taxonomy" id="54343"/>
    <lineage>
        <taxon>Eukaryota</taxon>
        <taxon>Metazoa</taxon>
        <taxon>Chordata</taxon>
        <taxon>Craniata</taxon>
        <taxon>Vertebrata</taxon>
        <taxon>Euteleostomi</taxon>
        <taxon>Actinopterygii</taxon>
        <taxon>Neopterygii</taxon>
        <taxon>Teleostei</taxon>
        <taxon>Neoteleostei</taxon>
        <taxon>Acanthomorphata</taxon>
        <taxon>Eupercaria</taxon>
        <taxon>Perciformes</taxon>
        <taxon>Percoidei</taxon>
        <taxon>Percidae</taxon>
        <taxon>Etheostomatinae</taxon>
        <taxon>Etheostoma</taxon>
    </lineage>
</organism>
<feature type="compositionally biased region" description="Polar residues" evidence="3">
    <location>
        <begin position="397"/>
        <end position="407"/>
    </location>
</feature>
<name>A0A5J5CCQ4_9PERO</name>
<evidence type="ECO:0000313" key="7">
    <source>
        <dbReference type="EMBL" id="KAA8579552.1"/>
    </source>
</evidence>
<keyword evidence="8" id="KW-1185">Reference proteome</keyword>
<comment type="caution">
    <text evidence="7">The sequence shown here is derived from an EMBL/GenBank/DDBJ whole genome shotgun (WGS) entry which is preliminary data.</text>
</comment>
<feature type="compositionally biased region" description="Basic and acidic residues" evidence="3">
    <location>
        <begin position="114"/>
        <end position="147"/>
    </location>
</feature>
<dbReference type="InterPro" id="IPR001374">
    <property type="entry name" value="R3H_dom"/>
</dbReference>
<gene>
    <name evidence="7" type="ORF">FQN60_006645</name>
</gene>
<evidence type="ECO:0008006" key="9">
    <source>
        <dbReference type="Google" id="ProtNLM"/>
    </source>
</evidence>
<dbReference type="SMART" id="SM00393">
    <property type="entry name" value="R3H"/>
    <property type="match status" value="1"/>
</dbReference>
<evidence type="ECO:0000259" key="4">
    <source>
        <dbReference type="PROSITE" id="PS50102"/>
    </source>
</evidence>
<sequence length="1703" mass="186848">MASVGSASSTSPATSSFATTTTGYATIDTETMKVSEAADTVPSPKDNATKSEITDQSQSSRDEHGSNNNRDVQSNTRLKLVRSLAVCEESFPCAIPEPSAAPQDGFLLQPFEKEDRATQDQAEKEDCCDKVDKPEKTPRKMLSRDSSQDYTDSTGIDLHEFLVNTLKGNPRDRIMLLKLEQDILDFISNNESQKRKFPPMTSYHRMLLHRVAAYFGMDHNVDPSGKSVVINKTTNTRIPDQKFSEHIKDDRADDFQKRYILKRDNSSFDREDSTIRMRLKADKRSKSMEEREEEYQRARERIFAHDGDHFILDRSAQDEGACMSTQQRRQMFRLRAGRSGASRQSSSETETLPRHGEPRPWSSTDSSDSSNRLAPRPPITKASSFSGISPGLVRGDSTASSKSTGRLSKTGKRDGGPWSSESCSSVGSSSSSLSRPQLPLPVSAPSWSNIPGAPLIHIAADTRGSGHPEMIKSVPSQPPSATDATNFYVLPLEASGIPPGSVLVNPHTGKPFIHPDGSAVVYNPGSVAPAAGRNPQQGKAPQQPIPVPTQQQPTNHLHSQPICPPLQLSSEPVHNPTVSYPLPPSQFLPVCHNQQYTVPDALNAQFSHMTLAQQPPGNSGASASDARHYPTVYHHHPSQMVLQGAPQQQQQQVASYVVAGPSGGPPGVLQGQPVPTPGPNHTYPSSTPGPAAFSGSALNQQLLQQHTYIHQPVQQMSACYCSSAHHPHCSSQQQNYRPPVNLLSYNCPQSQNLPQQQVHQAMMPNPASSYQTIVGMQPTSNVALTGNQQSNMGNQMQGMMVQYPPMQSYQQVSVPQQTYQQPVFVSCQPGQGAVAVAGMQPCYSLLPPNQHTTMSSTVSFLPAQMMEQLQFPQTSSPCVSQQHPGQQYAGLLPPAHGSSMVMLQMTAPSCQQPRAPSPCQRKQPGHKHSGPEHQRSRRPAELPPPPDNTQSSLPLSPALTPLPGQPPSVKGLPSGISSIPVMAHHPHHHHHPPLPTAFCHSGQGEAHYSLLGQPLQYKPSIGPPLIHTAHMVAKHQGPLGVWRSGHGRKASRKSLSSDLSVGEAVSSQILDVTDPPEGFSCADSHHLLAELCKGSELIQRLSDHQPRLCNTTRDAPSGHLASSYSIFTVLPSRYAAPSTTLHHSSPQATFKLRTSTRHKGELCDSDKAESAAVMETDSWKGTRTVVVSGVPDVLPVSRMTDKLTIHFQSYRRSRGGDVEVVRYPTNMDGVAFVTFEKVEEAERVVRKEQQIMMDNEFPDDFLLTVFPFTKDVFLYVPSAMVDLSVFGRDQSSLIQSLRLAHRSLCFRPFHQQMKATIEGPFAAIQGLRQDLICRANQLKSTVSAQTAAAKLKEAPPNPGVISHQEVVGSVSCSGPKAKLGPAGSNCLSTPLQTTGEATEVQSLLSNAKTQNVSSRQKVSHESLAVGSFCNSDREEKRDRSNFEIPSEYRTDRTKANPRQMLKTGIRSLLLDQDLLVAEEMSAKQPGKDDISEKHHSLDRSSATKIRENHTGSCYSSTDNLKGSDQRSSAFTANILQTRLTNLSTSSKSDTEDTKVQPAVCPEDQEDTCVWVDTYTFRYIETFDKKTFDRCLRGLDVSVECEGSDLTRIVLTERQTSKTASRIQQASEDLRSLVEFWLSRLRVQQIDYAEEEQPEKQKLIQICEDVNLLYANVLYMLEDSCIRVIGPAVSSHLFCERVEDRIVN</sequence>
<feature type="compositionally biased region" description="Polar residues" evidence="3">
    <location>
        <begin position="66"/>
        <end position="75"/>
    </location>
</feature>
<dbReference type="PROSITE" id="PS50102">
    <property type="entry name" value="RRM"/>
    <property type="match status" value="1"/>
</dbReference>
<feature type="domain" description="RRM" evidence="4">
    <location>
        <begin position="1183"/>
        <end position="1255"/>
    </location>
</feature>
<dbReference type="Proteomes" id="UP000327493">
    <property type="component" value="Chromosome 24"/>
</dbReference>
<feature type="region of interest" description="Disordered" evidence="3">
    <location>
        <begin position="1"/>
        <end position="21"/>
    </location>
</feature>
<feature type="region of interest" description="Disordered" evidence="3">
    <location>
        <begin position="1428"/>
        <end position="1447"/>
    </location>
</feature>
<feature type="compositionally biased region" description="Basic and acidic residues" evidence="3">
    <location>
        <begin position="1431"/>
        <end position="1447"/>
    </location>
</feature>
<dbReference type="GO" id="GO:0003723">
    <property type="term" value="F:RNA binding"/>
    <property type="evidence" value="ECO:0007669"/>
    <property type="project" value="UniProtKB-UniRule"/>
</dbReference>
<feature type="region of interest" description="Disordered" evidence="3">
    <location>
        <begin position="528"/>
        <end position="557"/>
    </location>
</feature>
<feature type="compositionally biased region" description="Basic and acidic residues" evidence="3">
    <location>
        <begin position="1485"/>
        <end position="1498"/>
    </location>
</feature>
<dbReference type="PANTHER" id="PTHR15672:SF12">
    <property type="entry name" value="R3H DOMAIN-CONTAINING PROTEIN 1"/>
    <property type="match status" value="1"/>
</dbReference>